<evidence type="ECO:0000313" key="13">
    <source>
        <dbReference type="EMBL" id="CUO67963.1"/>
    </source>
</evidence>
<dbReference type="CDD" id="cd02274">
    <property type="entry name" value="DHDPR_N"/>
    <property type="match status" value="1"/>
</dbReference>
<dbReference type="InterPro" id="IPR023940">
    <property type="entry name" value="DHDPR_bac"/>
</dbReference>
<feature type="binding site" evidence="9">
    <location>
        <begin position="8"/>
        <end position="13"/>
    </location>
    <ligand>
        <name>NAD(+)</name>
        <dbReference type="ChEBI" id="CHEBI:57540"/>
    </ligand>
</feature>
<dbReference type="GO" id="GO:0005829">
    <property type="term" value="C:cytosol"/>
    <property type="evidence" value="ECO:0007669"/>
    <property type="project" value="TreeGrafter"/>
</dbReference>
<evidence type="ECO:0000256" key="8">
    <source>
        <dbReference type="ARBA" id="ARBA00023154"/>
    </source>
</evidence>
<dbReference type="SUPFAM" id="SSF55347">
    <property type="entry name" value="Glyceraldehyde-3-phosphate dehydrogenase-like, C-terminal domain"/>
    <property type="match status" value="1"/>
</dbReference>
<feature type="binding site" evidence="9">
    <location>
        <begin position="153"/>
        <end position="154"/>
    </location>
    <ligand>
        <name>(S)-2,3,4,5-tetrahydrodipicolinate</name>
        <dbReference type="ChEBI" id="CHEBI:16845"/>
    </ligand>
</feature>
<evidence type="ECO:0000256" key="10">
    <source>
        <dbReference type="NCBIfam" id="TIGR00036"/>
    </source>
</evidence>
<dbReference type="Proteomes" id="UP000251853">
    <property type="component" value="Unassembled WGS sequence"/>
</dbReference>
<name>A0A174GZH9_9FIRM</name>
<evidence type="ECO:0000256" key="5">
    <source>
        <dbReference type="ARBA" id="ARBA00022915"/>
    </source>
</evidence>
<dbReference type="PIRSF" id="PIRSF000161">
    <property type="entry name" value="DHPR"/>
    <property type="match status" value="1"/>
</dbReference>
<dbReference type="PANTHER" id="PTHR20836">
    <property type="entry name" value="DIHYDRODIPICOLINATE REDUCTASE"/>
    <property type="match status" value="1"/>
</dbReference>
<dbReference type="InterPro" id="IPR000846">
    <property type="entry name" value="DapB_N"/>
</dbReference>
<reference evidence="13 15" key="1">
    <citation type="submission" date="2015-09" db="EMBL/GenBank/DDBJ databases">
        <authorList>
            <consortium name="Pathogen Informatics"/>
        </authorList>
    </citation>
    <scope>NUCLEOTIDE SEQUENCE [LARGE SCALE GENOMIC DNA]</scope>
    <source>
        <strain evidence="13 15">2789STDY5834865</strain>
    </source>
</reference>
<keyword evidence="7 9" id="KW-0520">NAD</keyword>
<dbReference type="GO" id="GO:0019877">
    <property type="term" value="P:diaminopimelate biosynthetic process"/>
    <property type="evidence" value="ECO:0007669"/>
    <property type="project" value="UniProtKB-UniRule"/>
</dbReference>
<feature type="active site" description="Proton donor/acceptor" evidence="9">
    <location>
        <position position="143"/>
    </location>
</feature>
<dbReference type="GO" id="GO:0050661">
    <property type="term" value="F:NADP binding"/>
    <property type="evidence" value="ECO:0007669"/>
    <property type="project" value="UniProtKB-UniRule"/>
</dbReference>
<feature type="binding site" evidence="9">
    <location>
        <begin position="85"/>
        <end position="87"/>
    </location>
    <ligand>
        <name>NAD(+)</name>
        <dbReference type="ChEBI" id="CHEBI:57540"/>
    </ligand>
</feature>
<feature type="active site" description="Proton donor" evidence="9">
    <location>
        <position position="147"/>
    </location>
</feature>
<dbReference type="GO" id="GO:0008839">
    <property type="term" value="F:4-hydroxy-tetrahydrodipicolinate reductase"/>
    <property type="evidence" value="ECO:0007669"/>
    <property type="project" value="UniProtKB-UniRule"/>
</dbReference>
<evidence type="ECO:0000256" key="1">
    <source>
        <dbReference type="ARBA" id="ARBA00006642"/>
    </source>
</evidence>
<feature type="binding site" evidence="9">
    <location>
        <begin position="109"/>
        <end position="112"/>
    </location>
    <ligand>
        <name>NAD(+)</name>
        <dbReference type="ChEBI" id="CHEBI:57540"/>
    </ligand>
</feature>
<comment type="function">
    <text evidence="9">Catalyzes the conversion of 4-hydroxy-tetrahydrodipicolinate (HTPA) to tetrahydrodipicolinate.</text>
</comment>
<dbReference type="NCBIfam" id="TIGR00036">
    <property type="entry name" value="dapB"/>
    <property type="match status" value="1"/>
</dbReference>
<dbReference type="FunFam" id="3.30.360.10:FF:000009">
    <property type="entry name" value="4-hydroxy-tetrahydrodipicolinate reductase"/>
    <property type="match status" value="1"/>
</dbReference>
<protein>
    <recommendedName>
        <fullName evidence="9 10">4-hydroxy-tetrahydrodipicolinate reductase</fullName>
        <shortName evidence="9">HTPA reductase</shortName>
        <ecNumber evidence="9 10">1.17.1.8</ecNumber>
    </recommendedName>
</protein>
<evidence type="ECO:0000256" key="2">
    <source>
        <dbReference type="ARBA" id="ARBA00022490"/>
    </source>
</evidence>
<dbReference type="AlphaFoldDB" id="A0A174GZH9"/>
<keyword evidence="6 9" id="KW-0560">Oxidoreductase</keyword>
<keyword evidence="8 9" id="KW-0457">Lysine biosynthesis</keyword>
<dbReference type="RefSeq" id="WP_022202541.1">
    <property type="nucleotide sequence ID" value="NZ_CATYWZ010000003.1"/>
</dbReference>
<evidence type="ECO:0000256" key="4">
    <source>
        <dbReference type="ARBA" id="ARBA00022857"/>
    </source>
</evidence>
<dbReference type="EMBL" id="UAVW01000016">
    <property type="protein sequence ID" value="SQB15080.1"/>
    <property type="molecule type" value="Genomic_DNA"/>
</dbReference>
<keyword evidence="16" id="KW-1185">Reference proteome</keyword>
<evidence type="ECO:0000313" key="15">
    <source>
        <dbReference type="Proteomes" id="UP000095512"/>
    </source>
</evidence>
<keyword evidence="4 9" id="KW-0521">NADP</keyword>
<dbReference type="PANTHER" id="PTHR20836:SF7">
    <property type="entry name" value="4-HYDROXY-TETRAHYDRODIPICOLINATE REDUCTASE"/>
    <property type="match status" value="1"/>
</dbReference>
<dbReference type="Pfam" id="PF01113">
    <property type="entry name" value="DapB_N"/>
    <property type="match status" value="1"/>
</dbReference>
<dbReference type="Gene3D" id="3.40.50.720">
    <property type="entry name" value="NAD(P)-binding Rossmann-like Domain"/>
    <property type="match status" value="1"/>
</dbReference>
<comment type="subcellular location">
    <subcellularLocation>
        <location evidence="9">Cytoplasm</location>
    </subcellularLocation>
</comment>
<dbReference type="GO" id="GO:0051287">
    <property type="term" value="F:NAD binding"/>
    <property type="evidence" value="ECO:0007669"/>
    <property type="project" value="UniProtKB-UniRule"/>
</dbReference>
<comment type="similarity">
    <text evidence="1 9">Belongs to the DapB family.</text>
</comment>
<comment type="subunit">
    <text evidence="9">Homotetramer.</text>
</comment>
<dbReference type="Gene3D" id="3.30.360.10">
    <property type="entry name" value="Dihydrodipicolinate Reductase, domain 2"/>
    <property type="match status" value="1"/>
</dbReference>
<feature type="binding site" evidence="9">
    <location>
        <position position="144"/>
    </location>
    <ligand>
        <name>(S)-2,3,4,5-tetrahydrodipicolinate</name>
        <dbReference type="ChEBI" id="CHEBI:16845"/>
    </ligand>
</feature>
<evidence type="ECO:0000256" key="3">
    <source>
        <dbReference type="ARBA" id="ARBA00022605"/>
    </source>
</evidence>
<comment type="caution">
    <text evidence="9">Was originally thought to be a dihydrodipicolinate reductase (DHDPR), catalyzing the conversion of dihydrodipicolinate to tetrahydrodipicolinate. However, it was shown in E.coli that the substrate of the enzymatic reaction is not dihydrodipicolinate (DHDP) but in fact (2S,4S)-4-hydroxy-2,3,4,5-tetrahydrodipicolinic acid (HTPA), the product released by the DapA-catalyzed reaction.</text>
</comment>
<evidence type="ECO:0000313" key="16">
    <source>
        <dbReference type="Proteomes" id="UP000251853"/>
    </source>
</evidence>
<dbReference type="GO" id="GO:0009089">
    <property type="term" value="P:lysine biosynthetic process via diaminopimelate"/>
    <property type="evidence" value="ECO:0007669"/>
    <property type="project" value="UniProtKB-UniRule"/>
</dbReference>
<organism evidence="13 15">
    <name type="scientific">Enterocloster clostridioformis</name>
    <dbReference type="NCBI Taxonomy" id="1531"/>
    <lineage>
        <taxon>Bacteria</taxon>
        <taxon>Bacillati</taxon>
        <taxon>Bacillota</taxon>
        <taxon>Clostridia</taxon>
        <taxon>Lachnospirales</taxon>
        <taxon>Lachnospiraceae</taxon>
        <taxon>Enterocloster</taxon>
    </lineage>
</organism>
<gene>
    <name evidence="9 13" type="primary">dapB</name>
    <name evidence="13" type="ORF">ERS852480_01643</name>
    <name evidence="14" type="ORF">NCTC11224_04135</name>
</gene>
<evidence type="ECO:0000259" key="12">
    <source>
        <dbReference type="Pfam" id="PF05173"/>
    </source>
</evidence>
<reference evidence="14 16" key="2">
    <citation type="submission" date="2018-06" db="EMBL/GenBank/DDBJ databases">
        <authorList>
            <consortium name="Pathogen Informatics"/>
            <person name="Doyle S."/>
        </authorList>
    </citation>
    <scope>NUCLEOTIDE SEQUENCE [LARGE SCALE GENOMIC DNA]</scope>
    <source>
        <strain evidence="14 16">NCTC11224</strain>
    </source>
</reference>
<dbReference type="GO" id="GO:0016726">
    <property type="term" value="F:oxidoreductase activity, acting on CH or CH2 groups, NAD or NADP as acceptor"/>
    <property type="evidence" value="ECO:0007669"/>
    <property type="project" value="UniProtKB-UniRule"/>
</dbReference>
<comment type="catalytic activity">
    <reaction evidence="9">
        <text>(S)-2,3,4,5-tetrahydrodipicolinate + NAD(+) + H2O = (2S,4S)-4-hydroxy-2,3,4,5-tetrahydrodipicolinate + NADH + H(+)</text>
        <dbReference type="Rhea" id="RHEA:35323"/>
        <dbReference type="ChEBI" id="CHEBI:15377"/>
        <dbReference type="ChEBI" id="CHEBI:15378"/>
        <dbReference type="ChEBI" id="CHEBI:16845"/>
        <dbReference type="ChEBI" id="CHEBI:57540"/>
        <dbReference type="ChEBI" id="CHEBI:57945"/>
        <dbReference type="ChEBI" id="CHEBI:67139"/>
        <dbReference type="EC" id="1.17.1.8"/>
    </reaction>
</comment>
<feature type="binding site" evidence="9">
    <location>
        <position position="36"/>
    </location>
    <ligand>
        <name>NADP(+)</name>
        <dbReference type="ChEBI" id="CHEBI:58349"/>
    </ligand>
</feature>
<comment type="catalytic activity">
    <reaction evidence="9">
        <text>(S)-2,3,4,5-tetrahydrodipicolinate + NADP(+) + H2O = (2S,4S)-4-hydroxy-2,3,4,5-tetrahydrodipicolinate + NADPH + H(+)</text>
        <dbReference type="Rhea" id="RHEA:35331"/>
        <dbReference type="ChEBI" id="CHEBI:15377"/>
        <dbReference type="ChEBI" id="CHEBI:15378"/>
        <dbReference type="ChEBI" id="CHEBI:16845"/>
        <dbReference type="ChEBI" id="CHEBI:57783"/>
        <dbReference type="ChEBI" id="CHEBI:58349"/>
        <dbReference type="ChEBI" id="CHEBI:67139"/>
        <dbReference type="EC" id="1.17.1.8"/>
    </reaction>
</comment>
<dbReference type="EMBL" id="CZAB01000010">
    <property type="protein sequence ID" value="CUO67963.1"/>
    <property type="molecule type" value="Genomic_DNA"/>
</dbReference>
<evidence type="ECO:0000256" key="7">
    <source>
        <dbReference type="ARBA" id="ARBA00023027"/>
    </source>
</evidence>
<dbReference type="PROSITE" id="PS01298">
    <property type="entry name" value="DAPB"/>
    <property type="match status" value="1"/>
</dbReference>
<feature type="domain" description="Dihydrodipicolinate reductase C-terminal" evidence="12">
    <location>
        <begin position="115"/>
        <end position="249"/>
    </location>
</feature>
<dbReference type="EC" id="1.17.1.8" evidence="9 10"/>
<keyword evidence="3 9" id="KW-0028">Amino-acid biosynthesis</keyword>
<feature type="domain" description="Dihydrodipicolinate reductase N-terminal" evidence="11">
    <location>
        <begin position="3"/>
        <end position="112"/>
    </location>
</feature>
<dbReference type="UniPathway" id="UPA00034">
    <property type="reaction ID" value="UER00018"/>
</dbReference>
<dbReference type="InterPro" id="IPR022664">
    <property type="entry name" value="DapB_N_CS"/>
</dbReference>
<sequence length="252" mass="26895">MVKMIMHGCRGAMGHVITGLAAEDEDIRIVAGIDVREGTDLGYPVFPSLDQCSVKADVIVDFASPKAVDGLLAYSCREQVPVVLCTTGLSKEQLKSVEKASEKTAILRSANMSLGVNLLLKLVGDAARVLAGSGFDMEIVEKHHNQKVDAPSGTALALADSMNQAMDGQYAYTCDRSTRREKRNPKEIGISSVRGGSIVGEHDVIFAGRDEVVTFSHTAYSKAIFAKGALEAAKFLAGKAPGMYSMTDVVRL</sequence>
<dbReference type="InterPro" id="IPR022663">
    <property type="entry name" value="DapB_C"/>
</dbReference>
<dbReference type="Pfam" id="PF05173">
    <property type="entry name" value="DapB_C"/>
    <property type="match status" value="1"/>
</dbReference>
<evidence type="ECO:0000313" key="14">
    <source>
        <dbReference type="EMBL" id="SQB15080.1"/>
    </source>
</evidence>
<evidence type="ECO:0000259" key="11">
    <source>
        <dbReference type="Pfam" id="PF01113"/>
    </source>
</evidence>
<accession>A0A174GZH9</accession>
<dbReference type="Proteomes" id="UP000095512">
    <property type="component" value="Unassembled WGS sequence"/>
</dbReference>
<feature type="binding site" evidence="9">
    <location>
        <position position="34"/>
    </location>
    <ligand>
        <name>NAD(+)</name>
        <dbReference type="ChEBI" id="CHEBI:57540"/>
    </ligand>
</feature>
<comment type="pathway">
    <text evidence="9">Amino-acid biosynthesis; L-lysine biosynthesis via DAP pathway; (S)-tetrahydrodipicolinate from L-aspartate: step 4/4.</text>
</comment>
<keyword evidence="5 9" id="KW-0220">Diaminopimelate biosynthesis</keyword>
<proteinExistence type="inferred from homology"/>
<keyword evidence="2 9" id="KW-0963">Cytoplasm</keyword>
<evidence type="ECO:0000256" key="9">
    <source>
        <dbReference type="HAMAP-Rule" id="MF_00102"/>
    </source>
</evidence>
<evidence type="ECO:0000256" key="6">
    <source>
        <dbReference type="ARBA" id="ARBA00023002"/>
    </source>
</evidence>
<dbReference type="HAMAP" id="MF_00102">
    <property type="entry name" value="DapB"/>
    <property type="match status" value="1"/>
</dbReference>
<dbReference type="SUPFAM" id="SSF51735">
    <property type="entry name" value="NAD(P)-binding Rossmann-fold domains"/>
    <property type="match status" value="1"/>
</dbReference>
<dbReference type="InterPro" id="IPR036291">
    <property type="entry name" value="NAD(P)-bd_dom_sf"/>
</dbReference>